<evidence type="ECO:0000256" key="2">
    <source>
        <dbReference type="ARBA" id="ARBA00022980"/>
    </source>
</evidence>
<dbReference type="PRINTS" id="PR00974">
    <property type="entry name" value="RIBOSOMALS18"/>
</dbReference>
<organism evidence="6">
    <name type="scientific">Cyberlindnera fabianii</name>
    <name type="common">Yeast</name>
    <name type="synonym">Hansenula fabianii</name>
    <dbReference type="NCBI Taxonomy" id="36022"/>
    <lineage>
        <taxon>Eukaryota</taxon>
        <taxon>Fungi</taxon>
        <taxon>Dikarya</taxon>
        <taxon>Ascomycota</taxon>
        <taxon>Saccharomycotina</taxon>
        <taxon>Saccharomycetes</taxon>
        <taxon>Phaffomycetales</taxon>
        <taxon>Phaffomycetaceae</taxon>
        <taxon>Cyberlindnera</taxon>
    </lineage>
</organism>
<dbReference type="GO" id="GO:0003735">
    <property type="term" value="F:structural constituent of ribosome"/>
    <property type="evidence" value="ECO:0007669"/>
    <property type="project" value="InterPro"/>
</dbReference>
<evidence type="ECO:0000313" key="6">
    <source>
        <dbReference type="EMBL" id="CDR38911.1"/>
    </source>
</evidence>
<comment type="similarity">
    <text evidence="1 5">Belongs to the bacterial ribosomal protein bS18 family.</text>
</comment>
<evidence type="ECO:0000256" key="4">
    <source>
        <dbReference type="ARBA" id="ARBA00035264"/>
    </source>
</evidence>
<dbReference type="Gene3D" id="4.10.640.10">
    <property type="entry name" value="Ribosomal protein S18"/>
    <property type="match status" value="1"/>
</dbReference>
<evidence type="ECO:0000256" key="1">
    <source>
        <dbReference type="ARBA" id="ARBA00005589"/>
    </source>
</evidence>
<dbReference type="OrthoDB" id="21463at2759"/>
<dbReference type="InterPro" id="IPR036870">
    <property type="entry name" value="Ribosomal_bS18_sf"/>
</dbReference>
<dbReference type="GO" id="GO:0070181">
    <property type="term" value="F:small ribosomal subunit rRNA binding"/>
    <property type="evidence" value="ECO:0007669"/>
    <property type="project" value="TreeGrafter"/>
</dbReference>
<dbReference type="PANTHER" id="PTHR13479:SF40">
    <property type="entry name" value="SMALL RIBOSOMAL SUBUNIT PROTEIN BS18M"/>
    <property type="match status" value="1"/>
</dbReference>
<proteinExistence type="inferred from homology"/>
<dbReference type="PhylomeDB" id="A0A061AU76"/>
<sequence>MFRSTSLIATRAFSTSRFVSAPGSTLSRFDFVPQARDSNQSEAPVKLESNVVRYFASDELYDPFDFSLAKLRLERRAYAENNAGRKFFDEKRVNPLDCYTNTKYLSSYLTSTGRIHPREVTKLSLKNQKRLAKAIKRARAAGLLSSVHKDADLLQFTNDFSMRG</sequence>
<dbReference type="AlphaFoldDB" id="A0A061AU76"/>
<dbReference type="NCBIfam" id="TIGR00165">
    <property type="entry name" value="S18"/>
    <property type="match status" value="1"/>
</dbReference>
<dbReference type="PANTHER" id="PTHR13479">
    <property type="entry name" value="30S RIBOSOMAL PROTEIN S18"/>
    <property type="match status" value="1"/>
</dbReference>
<name>A0A061AU76_CYBFA</name>
<dbReference type="GO" id="GO:0005763">
    <property type="term" value="C:mitochondrial small ribosomal subunit"/>
    <property type="evidence" value="ECO:0007669"/>
    <property type="project" value="TreeGrafter"/>
</dbReference>
<accession>A0A061AU76</accession>
<reference evidence="6" key="1">
    <citation type="journal article" date="2014" name="Genome Announc.">
        <title>Genome sequence of the yeast Cyberlindnera fabianii (Hansenula fabianii).</title>
        <authorList>
            <person name="Freel K.C."/>
            <person name="Sarilar V."/>
            <person name="Neuveglise C."/>
            <person name="Devillers H."/>
            <person name="Friedrich A."/>
            <person name="Schacherer J."/>
        </authorList>
    </citation>
    <scope>NUCLEOTIDE SEQUENCE</scope>
    <source>
        <strain evidence="6">YJS4271</strain>
    </source>
</reference>
<dbReference type="Pfam" id="PF01084">
    <property type="entry name" value="Ribosomal_S18"/>
    <property type="match status" value="1"/>
</dbReference>
<dbReference type="EMBL" id="LK052887">
    <property type="protein sequence ID" value="CDR38911.1"/>
    <property type="molecule type" value="Genomic_DNA"/>
</dbReference>
<dbReference type="GO" id="GO:0032543">
    <property type="term" value="P:mitochondrial translation"/>
    <property type="evidence" value="ECO:0007669"/>
    <property type="project" value="TreeGrafter"/>
</dbReference>
<keyword evidence="2 5" id="KW-0689">Ribosomal protein</keyword>
<protein>
    <recommendedName>
        <fullName evidence="4">Small ribosomal subunit protein bS18m</fullName>
    </recommendedName>
</protein>
<gene>
    <name evidence="6" type="ORF">CYFA0S_02e08438g</name>
</gene>
<dbReference type="InterPro" id="IPR001648">
    <property type="entry name" value="Ribosomal_bS18"/>
</dbReference>
<dbReference type="SUPFAM" id="SSF46911">
    <property type="entry name" value="Ribosomal protein S18"/>
    <property type="match status" value="1"/>
</dbReference>
<keyword evidence="3 5" id="KW-0687">Ribonucleoprotein</keyword>
<evidence type="ECO:0000256" key="5">
    <source>
        <dbReference type="RuleBase" id="RU003910"/>
    </source>
</evidence>
<evidence type="ECO:0000256" key="3">
    <source>
        <dbReference type="ARBA" id="ARBA00023274"/>
    </source>
</evidence>